<dbReference type="CDD" id="cd05243">
    <property type="entry name" value="SDR_a5"/>
    <property type="match status" value="1"/>
</dbReference>
<dbReference type="PANTHER" id="PTHR15020:SF11">
    <property type="entry name" value="OS06G0360300 PROTEIN"/>
    <property type="match status" value="1"/>
</dbReference>
<reference evidence="4" key="1">
    <citation type="submission" date="2023-06" db="EMBL/GenBank/DDBJ databases">
        <title>Survivors Of The Sea: Transcriptome response of Skeletonema marinoi to long-term dormancy.</title>
        <authorList>
            <person name="Pinder M.I.M."/>
            <person name="Kourtchenko O."/>
            <person name="Robertson E.K."/>
            <person name="Larsson T."/>
            <person name="Maumus F."/>
            <person name="Osuna-Cruz C.M."/>
            <person name="Vancaester E."/>
            <person name="Stenow R."/>
            <person name="Vandepoele K."/>
            <person name="Ploug H."/>
            <person name="Bruchert V."/>
            <person name="Godhe A."/>
            <person name="Topel M."/>
        </authorList>
    </citation>
    <scope>NUCLEOTIDE SEQUENCE</scope>
    <source>
        <strain evidence="4">R05AC</strain>
    </source>
</reference>
<feature type="domain" description="NAD(P)-binding" evidence="3">
    <location>
        <begin position="146"/>
        <end position="314"/>
    </location>
</feature>
<dbReference type="InterPro" id="IPR016040">
    <property type="entry name" value="NAD(P)-bd_dom"/>
</dbReference>
<dbReference type="EMBL" id="JATAAI010000050">
    <property type="protein sequence ID" value="KAK1733361.1"/>
    <property type="molecule type" value="Genomic_DNA"/>
</dbReference>
<feature type="compositionally biased region" description="Low complexity" evidence="1">
    <location>
        <begin position="28"/>
        <end position="38"/>
    </location>
</feature>
<evidence type="ECO:0000256" key="2">
    <source>
        <dbReference type="SAM" id="SignalP"/>
    </source>
</evidence>
<dbReference type="AlphaFoldDB" id="A0AAD9D480"/>
<dbReference type="Gene3D" id="3.40.50.720">
    <property type="entry name" value="NAD(P)-binding Rossmann-like Domain"/>
    <property type="match status" value="1"/>
</dbReference>
<evidence type="ECO:0000313" key="5">
    <source>
        <dbReference type="Proteomes" id="UP001224775"/>
    </source>
</evidence>
<dbReference type="Proteomes" id="UP001224775">
    <property type="component" value="Unassembled WGS sequence"/>
</dbReference>
<evidence type="ECO:0000313" key="4">
    <source>
        <dbReference type="EMBL" id="KAK1733361.1"/>
    </source>
</evidence>
<dbReference type="InterPro" id="IPR036291">
    <property type="entry name" value="NAD(P)-bd_dom_sf"/>
</dbReference>
<proteinExistence type="predicted"/>
<name>A0AAD9D480_9STRA</name>
<dbReference type="SUPFAM" id="SSF51735">
    <property type="entry name" value="NAD(P)-binding Rossmann-fold domains"/>
    <property type="match status" value="1"/>
</dbReference>
<dbReference type="PANTHER" id="PTHR15020">
    <property type="entry name" value="FLAVIN REDUCTASE-RELATED"/>
    <property type="match status" value="1"/>
</dbReference>
<accession>A0AAD9D480</accession>
<keyword evidence="5" id="KW-1185">Reference proteome</keyword>
<evidence type="ECO:0000256" key="1">
    <source>
        <dbReference type="SAM" id="MobiDB-lite"/>
    </source>
</evidence>
<keyword evidence="2" id="KW-0732">Signal</keyword>
<gene>
    <name evidence="4" type="ORF">QTG54_015920</name>
</gene>
<dbReference type="Pfam" id="PF13460">
    <property type="entry name" value="NAD_binding_10"/>
    <property type="match status" value="2"/>
</dbReference>
<feature type="region of interest" description="Disordered" evidence="1">
    <location>
        <begin position="28"/>
        <end position="47"/>
    </location>
</feature>
<protein>
    <submittedName>
        <fullName evidence="4">Rossmann-fold NAD(P)-binding domain-containing protein</fullName>
    </submittedName>
</protein>
<evidence type="ECO:0000259" key="3">
    <source>
        <dbReference type="Pfam" id="PF13460"/>
    </source>
</evidence>
<feature type="domain" description="NAD(P)-binding" evidence="3">
    <location>
        <begin position="97"/>
        <end position="141"/>
    </location>
</feature>
<sequence>MKSAALTILLLSLAKEALAFSSISSSSSLRSTTTASSSPLFATANNNDDDNSLSRRDLFTQTISLTAAATTTLGLFSSPLTATAAEPTAASTVVVAGATGQTGRRVLERLASQPNTSVIAAVRNTDKASKSLSESSTVVRGAMIQKVPSLDAAGIELRKLDVASDTTDSITAVLAGADSLVIAVGFVPGNPLKMNAAAHEVDNIGTCKLIDAAKAANVKKVVLVSSILTNGRAWGQEKSPGFQITNAFGNVLDEKLVAENYLKGSGLDYTIVRPGGLKAKPPSGGLVISGEDTLNSGEISRDLVADVCVASLTDGKASRKVLEIIENEEGGPKVFNGLNM</sequence>
<comment type="caution">
    <text evidence="4">The sequence shown here is derived from an EMBL/GenBank/DDBJ whole genome shotgun (WGS) entry which is preliminary data.</text>
</comment>
<organism evidence="4 5">
    <name type="scientific">Skeletonema marinoi</name>
    <dbReference type="NCBI Taxonomy" id="267567"/>
    <lineage>
        <taxon>Eukaryota</taxon>
        <taxon>Sar</taxon>
        <taxon>Stramenopiles</taxon>
        <taxon>Ochrophyta</taxon>
        <taxon>Bacillariophyta</taxon>
        <taxon>Coscinodiscophyceae</taxon>
        <taxon>Thalassiosirophycidae</taxon>
        <taxon>Thalassiosirales</taxon>
        <taxon>Skeletonemataceae</taxon>
        <taxon>Skeletonema</taxon>
        <taxon>Skeletonema marinoi-dohrnii complex</taxon>
    </lineage>
</organism>
<feature type="chain" id="PRO_5042152483" evidence="2">
    <location>
        <begin position="20"/>
        <end position="340"/>
    </location>
</feature>
<feature type="signal peptide" evidence="2">
    <location>
        <begin position="1"/>
        <end position="19"/>
    </location>
</feature>